<dbReference type="PANTHER" id="PTHR45892:SF1">
    <property type="entry name" value="AMINOACYLASE-1"/>
    <property type="match status" value="1"/>
</dbReference>
<evidence type="ECO:0000256" key="4">
    <source>
        <dbReference type="ARBA" id="ARBA00022490"/>
    </source>
</evidence>
<dbReference type="EC" id="3.5.1.14" evidence="3"/>
<dbReference type="FunFam" id="3.30.70.360:FF:000005">
    <property type="entry name" value="Putative Aminoacylase-1"/>
    <property type="match status" value="1"/>
</dbReference>
<reference evidence="13" key="1">
    <citation type="submission" date="2023-01" db="EMBL/GenBank/DDBJ databases">
        <title>Key to firefly adult light organ development and bioluminescence: homeobox transcription factors regulate luciferase expression and transportation to peroxisome.</title>
        <authorList>
            <person name="Fu X."/>
        </authorList>
    </citation>
    <scope>NUCLEOTIDE SEQUENCE [LARGE SCALE GENOMIC DNA]</scope>
</reference>
<evidence type="ECO:0000259" key="11">
    <source>
        <dbReference type="Pfam" id="PF07687"/>
    </source>
</evidence>
<dbReference type="PROSITE" id="PS00758">
    <property type="entry name" value="ARGE_DAPE_CPG2_1"/>
    <property type="match status" value="1"/>
</dbReference>
<feature type="binding site" evidence="10">
    <location>
        <position position="104"/>
    </location>
    <ligand>
        <name>Zn(2+)</name>
        <dbReference type="ChEBI" id="CHEBI:29105"/>
        <label>1</label>
    </ligand>
</feature>
<evidence type="ECO:0000256" key="5">
    <source>
        <dbReference type="ARBA" id="ARBA00022723"/>
    </source>
</evidence>
<gene>
    <name evidence="12" type="ORF">RN001_010760</name>
</gene>
<dbReference type="InterPro" id="IPR052083">
    <property type="entry name" value="Aminoacylase-1_M20A"/>
</dbReference>
<evidence type="ECO:0000256" key="6">
    <source>
        <dbReference type="ARBA" id="ARBA00022801"/>
    </source>
</evidence>
<dbReference type="Pfam" id="PF01546">
    <property type="entry name" value="Peptidase_M20"/>
    <property type="match status" value="1"/>
</dbReference>
<dbReference type="PROSITE" id="PS00759">
    <property type="entry name" value="ARGE_DAPE_CPG2_2"/>
    <property type="match status" value="1"/>
</dbReference>
<evidence type="ECO:0000256" key="10">
    <source>
        <dbReference type="PIRSR" id="PIRSR036696-2"/>
    </source>
</evidence>
<dbReference type="SUPFAM" id="SSF55031">
    <property type="entry name" value="Bacterial exopeptidase dimerisation domain"/>
    <property type="match status" value="1"/>
</dbReference>
<dbReference type="InterPro" id="IPR011650">
    <property type="entry name" value="Peptidase_M20_dimer"/>
</dbReference>
<dbReference type="Proteomes" id="UP001353858">
    <property type="component" value="Unassembled WGS sequence"/>
</dbReference>
<evidence type="ECO:0000256" key="3">
    <source>
        <dbReference type="ARBA" id="ARBA00011913"/>
    </source>
</evidence>
<evidence type="ECO:0000256" key="1">
    <source>
        <dbReference type="ARBA" id="ARBA00004496"/>
    </source>
</evidence>
<protein>
    <recommendedName>
        <fullName evidence="3">N-acyl-aliphatic-L-amino acid amidohydrolase</fullName>
        <ecNumber evidence="3">3.5.1.14</ecNumber>
    </recommendedName>
    <alternativeName>
        <fullName evidence="8">N-acyl-L-amino-acid amidohydrolase</fullName>
    </alternativeName>
</protein>
<evidence type="ECO:0000313" key="13">
    <source>
        <dbReference type="Proteomes" id="UP001353858"/>
    </source>
</evidence>
<sequence length="391" mass="43864">MEAVENLRKYLKIPTVHPDINYEPVLDLLKQIANDLKLSVGVYQYVAGNPIIVLTWIGTHPSLKSVLLNSHMDTVPVIKENWVYDPFGGVVDAEGNIHGRGAQDCKSVGLMYLEAIRRLKNAGVRLQRTVHVLFVPDEELGGNKGMGVFVNTDDFRALNVGFAIDEGFANADNKFTISYSDRLSWKFVVDCEGTTGHASFLLNDTPGEKLTYFLNKVYELRDESKQKLKQDPSLSLSDVISANLTQLQGGYTSNVIPEKLTLVFDFRLPPTTDLAKFEESISRWCEEAGTGVTIRFLSKNQPYATKLDKSNQFWVAFENGIQELQVPYEIIVYKATTDAYHLRRVGVPCIGFVPLRNTVPLKHSDNEYLNTNAFLEAIDFYTKLIPALGNC</sequence>
<dbReference type="GO" id="GO:0005737">
    <property type="term" value="C:cytoplasm"/>
    <property type="evidence" value="ECO:0007669"/>
    <property type="project" value="UniProtKB-SubCell"/>
</dbReference>
<organism evidence="12 13">
    <name type="scientific">Aquatica leii</name>
    <dbReference type="NCBI Taxonomy" id="1421715"/>
    <lineage>
        <taxon>Eukaryota</taxon>
        <taxon>Metazoa</taxon>
        <taxon>Ecdysozoa</taxon>
        <taxon>Arthropoda</taxon>
        <taxon>Hexapoda</taxon>
        <taxon>Insecta</taxon>
        <taxon>Pterygota</taxon>
        <taxon>Neoptera</taxon>
        <taxon>Endopterygota</taxon>
        <taxon>Coleoptera</taxon>
        <taxon>Polyphaga</taxon>
        <taxon>Elateriformia</taxon>
        <taxon>Elateroidea</taxon>
        <taxon>Lampyridae</taxon>
        <taxon>Luciolinae</taxon>
        <taxon>Aquatica</taxon>
    </lineage>
</organism>
<keyword evidence="5 10" id="KW-0479">Metal-binding</keyword>
<dbReference type="InterPro" id="IPR010159">
    <property type="entry name" value="N-acyl_aa_amidohydrolase"/>
</dbReference>
<name>A0AAN7PV80_9COLE</name>
<keyword evidence="13" id="KW-1185">Reference proteome</keyword>
<accession>A0AAN7PV80</accession>
<dbReference type="InterPro" id="IPR001261">
    <property type="entry name" value="ArgE/DapE_CS"/>
</dbReference>
<dbReference type="InterPro" id="IPR036264">
    <property type="entry name" value="Bact_exopeptidase_dim_dom"/>
</dbReference>
<dbReference type="PIRSF" id="PIRSF036696">
    <property type="entry name" value="ACY-1"/>
    <property type="match status" value="1"/>
</dbReference>
<dbReference type="GO" id="GO:0046872">
    <property type="term" value="F:metal ion binding"/>
    <property type="evidence" value="ECO:0007669"/>
    <property type="project" value="UniProtKB-KW"/>
</dbReference>
<comment type="similarity">
    <text evidence="2">Belongs to the peptidase M20A family.</text>
</comment>
<feature type="domain" description="Peptidase M20 dimerisation" evidence="11">
    <location>
        <begin position="184"/>
        <end position="288"/>
    </location>
</feature>
<proteinExistence type="inferred from homology"/>
<comment type="subcellular location">
    <subcellularLocation>
        <location evidence="1">Cytoplasm</location>
    </subcellularLocation>
</comment>
<dbReference type="Gene3D" id="3.30.70.360">
    <property type="match status" value="1"/>
</dbReference>
<keyword evidence="4" id="KW-0963">Cytoplasm</keyword>
<dbReference type="AlphaFoldDB" id="A0AAN7PV80"/>
<dbReference type="SUPFAM" id="SSF53187">
    <property type="entry name" value="Zn-dependent exopeptidases"/>
    <property type="match status" value="1"/>
</dbReference>
<evidence type="ECO:0000256" key="8">
    <source>
        <dbReference type="ARBA" id="ARBA00029656"/>
    </source>
</evidence>
<keyword evidence="6" id="KW-0378">Hydrolase</keyword>
<feature type="binding site" evidence="10">
    <location>
        <position position="104"/>
    </location>
    <ligand>
        <name>Zn(2+)</name>
        <dbReference type="ChEBI" id="CHEBI:29105"/>
        <label>2</label>
    </ligand>
</feature>
<dbReference type="Gene3D" id="1.10.150.900">
    <property type="match status" value="1"/>
</dbReference>
<keyword evidence="7 10" id="KW-0862">Zinc</keyword>
<feature type="binding site" evidence="10">
    <location>
        <position position="363"/>
    </location>
    <ligand>
        <name>Zn(2+)</name>
        <dbReference type="ChEBI" id="CHEBI:29105"/>
        <label>2</label>
    </ligand>
</feature>
<feature type="binding site" evidence="10">
    <location>
        <position position="166"/>
    </location>
    <ligand>
        <name>Zn(2+)</name>
        <dbReference type="ChEBI" id="CHEBI:29105"/>
        <label>1</label>
    </ligand>
</feature>
<dbReference type="EMBL" id="JARPUR010000004">
    <property type="protein sequence ID" value="KAK4878254.1"/>
    <property type="molecule type" value="Genomic_DNA"/>
</dbReference>
<comment type="caution">
    <text evidence="12">The sequence shown here is derived from an EMBL/GenBank/DDBJ whole genome shotgun (WGS) entry which is preliminary data.</text>
</comment>
<dbReference type="GO" id="GO:0004046">
    <property type="term" value="F:aminoacylase activity"/>
    <property type="evidence" value="ECO:0007669"/>
    <property type="project" value="UniProtKB-EC"/>
</dbReference>
<evidence type="ECO:0000256" key="9">
    <source>
        <dbReference type="PIRSR" id="PIRSR036696-1"/>
    </source>
</evidence>
<dbReference type="InterPro" id="IPR002933">
    <property type="entry name" value="Peptidase_M20"/>
</dbReference>
<evidence type="ECO:0000256" key="2">
    <source>
        <dbReference type="ARBA" id="ARBA00006247"/>
    </source>
</evidence>
<evidence type="ECO:0000313" key="12">
    <source>
        <dbReference type="EMBL" id="KAK4878254.1"/>
    </source>
</evidence>
<dbReference type="Gene3D" id="3.40.630.10">
    <property type="entry name" value="Zn peptidases"/>
    <property type="match status" value="1"/>
</dbReference>
<dbReference type="NCBIfam" id="TIGR01880">
    <property type="entry name" value="Ac-peptdase-euk"/>
    <property type="match status" value="1"/>
</dbReference>
<feature type="binding site" evidence="10">
    <location>
        <position position="139"/>
    </location>
    <ligand>
        <name>Zn(2+)</name>
        <dbReference type="ChEBI" id="CHEBI:29105"/>
        <label>2</label>
    </ligand>
</feature>
<feature type="active site" evidence="9">
    <location>
        <position position="73"/>
    </location>
</feature>
<evidence type="ECO:0000256" key="7">
    <source>
        <dbReference type="ARBA" id="ARBA00022833"/>
    </source>
</evidence>
<dbReference type="Pfam" id="PF07687">
    <property type="entry name" value="M20_dimer"/>
    <property type="match status" value="1"/>
</dbReference>
<feature type="active site" description="Proton acceptor" evidence="9">
    <location>
        <position position="138"/>
    </location>
</feature>
<dbReference type="PANTHER" id="PTHR45892">
    <property type="entry name" value="AMINOACYLASE-1"/>
    <property type="match status" value="1"/>
</dbReference>
<comment type="cofactor">
    <cofactor evidence="10">
        <name>Zn(2+)</name>
        <dbReference type="ChEBI" id="CHEBI:29105"/>
    </cofactor>
    <text evidence="10">Binds 2 Zn(2+) ions per subunit.</text>
</comment>
<dbReference type="GO" id="GO:0006520">
    <property type="term" value="P:amino acid metabolic process"/>
    <property type="evidence" value="ECO:0007669"/>
    <property type="project" value="InterPro"/>
</dbReference>
<feature type="binding site" evidence="10">
    <location>
        <position position="71"/>
    </location>
    <ligand>
        <name>Zn(2+)</name>
        <dbReference type="ChEBI" id="CHEBI:29105"/>
        <label>1</label>
    </ligand>
</feature>